<evidence type="ECO:0000313" key="2">
    <source>
        <dbReference type="Proteomes" id="UP000287144"/>
    </source>
</evidence>
<organism evidence="1 2">
    <name type="scientific">Fusarium oligoseptatum</name>
    <dbReference type="NCBI Taxonomy" id="2604345"/>
    <lineage>
        <taxon>Eukaryota</taxon>
        <taxon>Fungi</taxon>
        <taxon>Dikarya</taxon>
        <taxon>Ascomycota</taxon>
        <taxon>Pezizomycotina</taxon>
        <taxon>Sordariomycetes</taxon>
        <taxon>Hypocreomycetidae</taxon>
        <taxon>Hypocreales</taxon>
        <taxon>Nectriaceae</taxon>
        <taxon>Fusarium</taxon>
        <taxon>Fusarium solani species complex</taxon>
    </lineage>
</organism>
<dbReference type="AlphaFoldDB" id="A0A428UMN5"/>
<dbReference type="EMBL" id="NKCK01000003">
    <property type="protein sequence ID" value="RSM15544.1"/>
    <property type="molecule type" value="Genomic_DNA"/>
</dbReference>
<name>A0A428UMN5_9HYPO</name>
<sequence length="202" mass="22452">MSGYKFSENDGGCYSPECSPISPTDSFTSYKQLRKSVRSGSSRGYRALNRTASRGMELARRLSRKQSRNARALYDLVMALPEIPPTCRTLPICENLPVRLDRAGTDMTDATDATDMTEAEILGQQLLPVQTCLCGFSPCDVLMVIIFARYELDLGVESRRPATSWNMVVHLIDNTFSDFVTPVSVVVEVTLRILKNALALLF</sequence>
<comment type="caution">
    <text evidence="1">The sequence shown here is derived from an EMBL/GenBank/DDBJ whole genome shotgun (WGS) entry which is preliminary data.</text>
</comment>
<protein>
    <submittedName>
        <fullName evidence="1">Uncharacterized protein</fullName>
    </submittedName>
</protein>
<gene>
    <name evidence="1" type="ORF">CEP52_000682</name>
</gene>
<evidence type="ECO:0000313" key="1">
    <source>
        <dbReference type="EMBL" id="RSM15544.1"/>
    </source>
</evidence>
<keyword evidence="2" id="KW-1185">Reference proteome</keyword>
<reference evidence="1 2" key="1">
    <citation type="submission" date="2017-06" db="EMBL/GenBank/DDBJ databases">
        <title>Comparative genomic analysis of Ambrosia Fusariam Clade fungi.</title>
        <authorList>
            <person name="Stajich J.E."/>
            <person name="Carrillo J."/>
            <person name="Kijimoto T."/>
            <person name="Eskalen A."/>
            <person name="O'Donnell K."/>
            <person name="Kasson M."/>
        </authorList>
    </citation>
    <scope>NUCLEOTIDE SEQUENCE [LARGE SCALE GENOMIC DNA]</scope>
    <source>
        <strain evidence="1 2">NRRL62579</strain>
    </source>
</reference>
<dbReference type="Proteomes" id="UP000287144">
    <property type="component" value="Unassembled WGS sequence"/>
</dbReference>
<accession>A0A428UMN5</accession>
<proteinExistence type="predicted"/>